<dbReference type="Proteomes" id="UP000006461">
    <property type="component" value="Chromosome"/>
</dbReference>
<dbReference type="EMBL" id="FO203431">
    <property type="protein sequence ID" value="CCH90574.1"/>
    <property type="molecule type" value="Genomic_DNA"/>
</dbReference>
<proteinExistence type="predicted"/>
<sequence>MADLVLVALSDAVNPEQPARIRWRPEPLGHGEVMDRRLVAVNRAPNSDFVPSLISFPS</sequence>
<name>I4F4L1_MODI5</name>
<reference evidence="1 2" key="1">
    <citation type="journal article" date="2012" name="J. Bacteriol.">
        <title>Genome Sequence of Radiation-Resistant Modestobacter marinus Strain BC501, a Representative Actinobacterium That Thrives on Calcareous Stone Surfaces.</title>
        <authorList>
            <person name="Normand P."/>
            <person name="Gury J."/>
            <person name="Pujic P."/>
            <person name="Chouaia B."/>
            <person name="Crotti E."/>
            <person name="Brusetti L."/>
            <person name="Daffonchio D."/>
            <person name="Vacherie B."/>
            <person name="Barbe V."/>
            <person name="Medigue C."/>
            <person name="Calteau A."/>
            <person name="Ghodhbane-Gtari F."/>
            <person name="Essoussi I."/>
            <person name="Nouioui I."/>
            <person name="Abbassi-Ghozzi I."/>
            <person name="Gtari M."/>
        </authorList>
    </citation>
    <scope>NUCLEOTIDE SEQUENCE [LARGE SCALE GENOMIC DNA]</scope>
    <source>
        <strain evidence="2">BC 501</strain>
    </source>
</reference>
<organism evidence="1 2">
    <name type="scientific">Modestobacter italicus (strain DSM 44449 / CECT 9708 / BC 501)</name>
    <dbReference type="NCBI Taxonomy" id="2732864"/>
    <lineage>
        <taxon>Bacteria</taxon>
        <taxon>Bacillati</taxon>
        <taxon>Actinomycetota</taxon>
        <taxon>Actinomycetes</taxon>
        <taxon>Geodermatophilales</taxon>
        <taxon>Geodermatophilaceae</taxon>
        <taxon>Modestobacter</taxon>
    </lineage>
</organism>
<dbReference type="HOGENOM" id="CLU_2974460_0_0_11"/>
<dbReference type="STRING" id="477641.MODMU_5197"/>
<dbReference type="AlphaFoldDB" id="I4F4L1"/>
<keyword evidence="2" id="KW-1185">Reference proteome</keyword>
<gene>
    <name evidence="1" type="ordered locus">MODMU_5197</name>
</gene>
<protein>
    <submittedName>
        <fullName evidence="1">Uncharacterized protein</fullName>
    </submittedName>
</protein>
<dbReference type="KEGG" id="mmar:MODMU_5197"/>
<evidence type="ECO:0000313" key="1">
    <source>
        <dbReference type="EMBL" id="CCH90574.1"/>
    </source>
</evidence>
<evidence type="ECO:0000313" key="2">
    <source>
        <dbReference type="Proteomes" id="UP000006461"/>
    </source>
</evidence>
<accession>I4F4L1</accession>